<dbReference type="PANTHER" id="PTHR21654:SF84">
    <property type="entry name" value="SI:DKEY-66I24.7"/>
    <property type="match status" value="1"/>
</dbReference>
<evidence type="ECO:0000313" key="8">
    <source>
        <dbReference type="EMBL" id="CAK9261777.1"/>
    </source>
</evidence>
<feature type="non-terminal residue" evidence="8">
    <location>
        <position position="699"/>
    </location>
</feature>
<dbReference type="CDD" id="cd12203">
    <property type="entry name" value="GT1"/>
    <property type="match status" value="2"/>
</dbReference>
<keyword evidence="9" id="KW-1185">Reference proteome</keyword>
<accession>A0ABP0W8A8</accession>
<feature type="domain" description="Myb-like" evidence="7">
    <location>
        <begin position="464"/>
        <end position="528"/>
    </location>
</feature>
<feature type="domain" description="Myb-like" evidence="7">
    <location>
        <begin position="81"/>
        <end position="139"/>
    </location>
</feature>
<feature type="compositionally biased region" description="Polar residues" evidence="6">
    <location>
        <begin position="667"/>
        <end position="677"/>
    </location>
</feature>
<name>A0ABP0W8A8_9BRYO</name>
<evidence type="ECO:0000256" key="2">
    <source>
        <dbReference type="ARBA" id="ARBA00023015"/>
    </source>
</evidence>
<sequence length="699" mass="75095">KPISLVQKPGPVPSTPHSLRLEILLLGGGGGEATGSCRPSPASFSNKQIAAVPGAARGVDVDEDQQLGMDDEESRGTGAGNRWPRRETLALIKIRAEMDSNFRDSGLKGPLWEDVSRKLGDLGYQRSAKKCKEKFENIHKYYKKTKDGRAGRQDGKNYRFFSELEAIYGGGAGQHMSSSHAPAAAAPQLQHHVAGPDLHGSNAAAAAVLLMGTTAGGFHAAPAAAAGLVDGTPVSRIAAAQRTIADRTAELSASGVTLTDSSEDDYEELAPVPAAVGGAGAAAAGPENHDSSSKKKRKRLDDHGKLLMMRSSSSSSKLKSLESVVKKLMDQQEVMQRKFLEAIERREQDRMVREEASKRQEMARLTRDHELRAQQHAVAASRDAALVAFLQKIVVTTPTTALQLQQIRPPAAAPLRLVATPAAPAAVVRLPGVTTVVETTHHDQSTHQAAETEHQQEKDQEAGSLDPNSNRWPKPEVNDLIRLRSGMETRFQEAGPKAPLWEEISSGMSRLGYNRNAKRCKEKWENINKYFKKTKESNKQRPENAKTCPYFHQLDTLYRQGVLTPTSKASNKLLLLGQQSDQHLSHGSGSDHHEQQLLDHHIPAIPTTLAAGEHADNAHVQQQQPDADQVLSILPPAATAAEGVATTAASGTNNGGGVTAPEPAAQFFSSPGDNGSSADRGAGPTPKKQGVMQQQLTPR</sequence>
<feature type="region of interest" description="Disordered" evidence="6">
    <location>
        <begin position="440"/>
        <end position="476"/>
    </location>
</feature>
<evidence type="ECO:0000313" key="9">
    <source>
        <dbReference type="Proteomes" id="UP001497444"/>
    </source>
</evidence>
<organism evidence="8 9">
    <name type="scientific">Sphagnum jensenii</name>
    <dbReference type="NCBI Taxonomy" id="128206"/>
    <lineage>
        <taxon>Eukaryota</taxon>
        <taxon>Viridiplantae</taxon>
        <taxon>Streptophyta</taxon>
        <taxon>Embryophyta</taxon>
        <taxon>Bryophyta</taxon>
        <taxon>Sphagnophytina</taxon>
        <taxon>Sphagnopsida</taxon>
        <taxon>Sphagnales</taxon>
        <taxon>Sphagnaceae</taxon>
        <taxon>Sphagnum</taxon>
    </lineage>
</organism>
<dbReference type="Gene3D" id="1.10.10.60">
    <property type="entry name" value="Homeodomain-like"/>
    <property type="match status" value="2"/>
</dbReference>
<keyword evidence="5" id="KW-0539">Nucleus</keyword>
<feature type="compositionally biased region" description="Acidic residues" evidence="6">
    <location>
        <begin position="61"/>
        <end position="73"/>
    </location>
</feature>
<evidence type="ECO:0000259" key="7">
    <source>
        <dbReference type="PROSITE" id="PS50090"/>
    </source>
</evidence>
<feature type="compositionally biased region" description="Basic and acidic residues" evidence="6">
    <location>
        <begin position="440"/>
        <end position="461"/>
    </location>
</feature>
<feature type="region of interest" description="Disordered" evidence="6">
    <location>
        <begin position="644"/>
        <end position="699"/>
    </location>
</feature>
<dbReference type="SMART" id="SM00717">
    <property type="entry name" value="SANT"/>
    <property type="match status" value="2"/>
</dbReference>
<dbReference type="InterPro" id="IPR044822">
    <property type="entry name" value="Myb_DNA-bind_4"/>
</dbReference>
<feature type="region of interest" description="Disordered" evidence="6">
    <location>
        <begin position="278"/>
        <end position="299"/>
    </location>
</feature>
<evidence type="ECO:0000256" key="4">
    <source>
        <dbReference type="ARBA" id="ARBA00023163"/>
    </source>
</evidence>
<dbReference type="PANTHER" id="PTHR21654">
    <property type="entry name" value="FI21293P1"/>
    <property type="match status" value="1"/>
</dbReference>
<keyword evidence="2" id="KW-0805">Transcription regulation</keyword>
<feature type="region of interest" description="Disordered" evidence="6">
    <location>
        <begin position="54"/>
        <end position="82"/>
    </location>
</feature>
<reference evidence="8" key="1">
    <citation type="submission" date="2024-02" db="EMBL/GenBank/DDBJ databases">
        <authorList>
            <consortium name="ELIXIR-Norway"/>
            <consortium name="Elixir Norway"/>
        </authorList>
    </citation>
    <scope>NUCLEOTIDE SEQUENCE</scope>
</reference>
<dbReference type="EMBL" id="OZ020109">
    <property type="protein sequence ID" value="CAK9261777.1"/>
    <property type="molecule type" value="Genomic_DNA"/>
</dbReference>
<protein>
    <recommendedName>
        <fullName evidence="7">Myb-like domain-containing protein</fullName>
    </recommendedName>
</protein>
<dbReference type="Proteomes" id="UP001497444">
    <property type="component" value="Chromosome 14"/>
</dbReference>
<evidence type="ECO:0000256" key="1">
    <source>
        <dbReference type="ARBA" id="ARBA00004123"/>
    </source>
</evidence>
<dbReference type="InterPro" id="IPR001005">
    <property type="entry name" value="SANT/Myb"/>
</dbReference>
<proteinExistence type="predicted"/>
<feature type="compositionally biased region" description="Basic and acidic residues" evidence="6">
    <location>
        <begin position="287"/>
        <end position="299"/>
    </location>
</feature>
<evidence type="ECO:0000256" key="6">
    <source>
        <dbReference type="SAM" id="MobiDB-lite"/>
    </source>
</evidence>
<comment type="subcellular location">
    <subcellularLocation>
        <location evidence="1">Nucleus</location>
    </subcellularLocation>
</comment>
<keyword evidence="3" id="KW-0238">DNA-binding</keyword>
<dbReference type="PROSITE" id="PS50090">
    <property type="entry name" value="MYB_LIKE"/>
    <property type="match status" value="2"/>
</dbReference>
<evidence type="ECO:0000256" key="3">
    <source>
        <dbReference type="ARBA" id="ARBA00023125"/>
    </source>
</evidence>
<evidence type="ECO:0000256" key="5">
    <source>
        <dbReference type="ARBA" id="ARBA00023242"/>
    </source>
</evidence>
<dbReference type="Pfam" id="PF13837">
    <property type="entry name" value="Myb_DNA-bind_4"/>
    <property type="match status" value="2"/>
</dbReference>
<keyword evidence="4" id="KW-0804">Transcription</keyword>
<gene>
    <name evidence="8" type="ORF">CSSPJE1EN1_LOCUS7255</name>
</gene>